<dbReference type="InterPro" id="IPR009072">
    <property type="entry name" value="Histone-fold"/>
</dbReference>
<keyword evidence="2" id="KW-0805">Transcription regulation</keyword>
<dbReference type="PANTHER" id="PTHR46338:SF1">
    <property type="entry name" value="TRANSCRIPTION INITIATION FACTOR TFIID SUBUNIT 8"/>
    <property type="match status" value="1"/>
</dbReference>
<dbReference type="Gramene" id="OIS98234">
    <property type="protein sequence ID" value="OIS98234"/>
    <property type="gene ID" value="A4A49_37424"/>
</dbReference>
<evidence type="ECO:0000256" key="3">
    <source>
        <dbReference type="ARBA" id="ARBA00023163"/>
    </source>
</evidence>
<evidence type="ECO:0000259" key="6">
    <source>
        <dbReference type="SMART" id="SM00576"/>
    </source>
</evidence>
<proteinExistence type="predicted"/>
<keyword evidence="3" id="KW-0804">Transcription</keyword>
<dbReference type="Pfam" id="PF07524">
    <property type="entry name" value="Bromo_TP"/>
    <property type="match status" value="1"/>
</dbReference>
<dbReference type="InterPro" id="IPR006565">
    <property type="entry name" value="BTP"/>
</dbReference>
<evidence type="ECO:0000313" key="8">
    <source>
        <dbReference type="Proteomes" id="UP000187609"/>
    </source>
</evidence>
<feature type="compositionally biased region" description="Basic and acidic residues" evidence="5">
    <location>
        <begin position="8"/>
        <end position="24"/>
    </location>
</feature>
<dbReference type="SMART" id="SM00576">
    <property type="entry name" value="BTP"/>
    <property type="match status" value="1"/>
</dbReference>
<name>A0A1J6IH49_NICAT</name>
<feature type="region of interest" description="Disordered" evidence="5">
    <location>
        <begin position="1"/>
        <end position="24"/>
    </location>
</feature>
<accession>A0A1J6IH49</accession>
<dbReference type="AlphaFoldDB" id="A0A1J6IH49"/>
<dbReference type="SUPFAM" id="SSF47113">
    <property type="entry name" value="Histone-fold"/>
    <property type="match status" value="1"/>
</dbReference>
<dbReference type="SMR" id="A0A1J6IH49"/>
<evidence type="ECO:0000256" key="2">
    <source>
        <dbReference type="ARBA" id="ARBA00023015"/>
    </source>
</evidence>
<dbReference type="GO" id="GO:0046982">
    <property type="term" value="F:protein heterodimerization activity"/>
    <property type="evidence" value="ECO:0007669"/>
    <property type="project" value="InterPro"/>
</dbReference>
<evidence type="ECO:0000313" key="7">
    <source>
        <dbReference type="EMBL" id="OIS98234.1"/>
    </source>
</evidence>
<gene>
    <name evidence="7" type="primary">TAF8_0</name>
    <name evidence="7" type="ORF">A4A49_37424</name>
</gene>
<dbReference type="CDD" id="cd00076">
    <property type="entry name" value="HFD_SF"/>
    <property type="match status" value="1"/>
</dbReference>
<comment type="caution">
    <text evidence="7">The sequence shown here is derived from an EMBL/GenBank/DDBJ whole genome shotgun (WGS) entry which is preliminary data.</text>
</comment>
<protein>
    <submittedName>
        <fullName evidence="7">Transcription initiation factor tfiid subunit 8</fullName>
    </submittedName>
</protein>
<evidence type="ECO:0000256" key="4">
    <source>
        <dbReference type="ARBA" id="ARBA00023242"/>
    </source>
</evidence>
<dbReference type="Gene3D" id="1.10.20.10">
    <property type="entry name" value="Histone, subunit A"/>
    <property type="match status" value="1"/>
</dbReference>
<dbReference type="Proteomes" id="UP000187609">
    <property type="component" value="Unassembled WGS sequence"/>
</dbReference>
<dbReference type="PANTHER" id="PTHR46338">
    <property type="entry name" value="TRANSCRIPTION INITIATION FACTOR TFIID SUBUNIT 8"/>
    <property type="match status" value="1"/>
</dbReference>
<dbReference type="STRING" id="49451.A0A1J6IH49"/>
<sequence>MTDGGNVEGKREKESNVDNTGEERAGFDDFGRAISRIAVAQICESIGFESFNESALESLADVAIKYIIDLGKTASSGANLAGRTQCNVFDVIQGLEDMCAFHWFSARIRCSQLYMKPKATSVVYFMHKFVGLA</sequence>
<organism evidence="7 8">
    <name type="scientific">Nicotiana attenuata</name>
    <name type="common">Coyote tobacco</name>
    <dbReference type="NCBI Taxonomy" id="49451"/>
    <lineage>
        <taxon>Eukaryota</taxon>
        <taxon>Viridiplantae</taxon>
        <taxon>Streptophyta</taxon>
        <taxon>Embryophyta</taxon>
        <taxon>Tracheophyta</taxon>
        <taxon>Spermatophyta</taxon>
        <taxon>Magnoliopsida</taxon>
        <taxon>eudicotyledons</taxon>
        <taxon>Gunneridae</taxon>
        <taxon>Pentapetalae</taxon>
        <taxon>asterids</taxon>
        <taxon>lamiids</taxon>
        <taxon>Solanales</taxon>
        <taxon>Solanaceae</taxon>
        <taxon>Nicotianoideae</taxon>
        <taxon>Nicotianeae</taxon>
        <taxon>Nicotiana</taxon>
    </lineage>
</organism>
<keyword evidence="4" id="KW-0539">Nucleus</keyword>
<feature type="domain" description="Bromodomain associated" evidence="6">
    <location>
        <begin position="28"/>
        <end position="101"/>
    </location>
</feature>
<evidence type="ECO:0000256" key="1">
    <source>
        <dbReference type="ARBA" id="ARBA00004123"/>
    </source>
</evidence>
<comment type="subcellular location">
    <subcellularLocation>
        <location evidence="1">Nucleus</location>
    </subcellularLocation>
</comment>
<keyword evidence="8" id="KW-1185">Reference proteome</keyword>
<dbReference type="GO" id="GO:0003743">
    <property type="term" value="F:translation initiation factor activity"/>
    <property type="evidence" value="ECO:0007669"/>
    <property type="project" value="UniProtKB-KW"/>
</dbReference>
<dbReference type="GO" id="GO:0005669">
    <property type="term" value="C:transcription factor TFIID complex"/>
    <property type="evidence" value="ECO:0007669"/>
    <property type="project" value="InterPro"/>
</dbReference>
<dbReference type="EMBL" id="MJEQ01037192">
    <property type="protein sequence ID" value="OIS98234.1"/>
    <property type="molecule type" value="Genomic_DNA"/>
</dbReference>
<reference evidence="7" key="1">
    <citation type="submission" date="2016-11" db="EMBL/GenBank/DDBJ databases">
        <title>The genome of Nicotiana attenuata.</title>
        <authorList>
            <person name="Xu S."/>
            <person name="Brockmoeller T."/>
            <person name="Gaquerel E."/>
            <person name="Navarro A."/>
            <person name="Kuhl H."/>
            <person name="Gase K."/>
            <person name="Ling Z."/>
            <person name="Zhou W."/>
            <person name="Kreitzer C."/>
            <person name="Stanke M."/>
            <person name="Tang H."/>
            <person name="Lyons E."/>
            <person name="Pandey P."/>
            <person name="Pandey S.P."/>
            <person name="Timmermann B."/>
            <person name="Baldwin I.T."/>
        </authorList>
    </citation>
    <scope>NUCLEOTIDE SEQUENCE [LARGE SCALE GENOMIC DNA]</scope>
    <source>
        <strain evidence="7">UT</strain>
    </source>
</reference>
<evidence type="ECO:0000256" key="5">
    <source>
        <dbReference type="SAM" id="MobiDB-lite"/>
    </source>
</evidence>
<dbReference type="InterPro" id="IPR037818">
    <property type="entry name" value="TAF8"/>
</dbReference>